<dbReference type="AlphaFoldDB" id="A0A6J6C3T8"/>
<proteinExistence type="predicted"/>
<dbReference type="EMBL" id="CAEZSO010000114">
    <property type="protein sequence ID" value="CAB4544948.1"/>
    <property type="molecule type" value="Genomic_DNA"/>
</dbReference>
<gene>
    <name evidence="1" type="ORF">UFOPK1446_00642</name>
    <name evidence="2" type="ORF">UFOPK3024_00412</name>
</gene>
<accession>A0A6J6C3T8</accession>
<evidence type="ECO:0000313" key="2">
    <source>
        <dbReference type="EMBL" id="CAB4797731.1"/>
    </source>
</evidence>
<name>A0A6J6C3T8_9ZZZZ</name>
<dbReference type="Pfam" id="PF11228">
    <property type="entry name" value="DUF3027"/>
    <property type="match status" value="1"/>
</dbReference>
<reference evidence="1" key="1">
    <citation type="submission" date="2020-05" db="EMBL/GenBank/DDBJ databases">
        <authorList>
            <person name="Chiriac C."/>
            <person name="Salcher M."/>
            <person name="Ghai R."/>
            <person name="Kavagutti S V."/>
        </authorList>
    </citation>
    <scope>NUCLEOTIDE SEQUENCE</scope>
</reference>
<sequence>MTSTQAQPKADPACTNADAVKRAVLAAQGVEGADRVGAHDGFSVDSEHVVTHYFACLNFAYKGWRWAVTLSHVPGAAAATIDDVVLLPGDDAILPPAWVPWSERLQPGDLGVGDVLPTREDDPRLVPGFTGLDETLPDELTDPLNPPGWELGLGRERILSDVGRNEAVDRWYAGDFGPRAAMAQAAPARCTTCGFVVPIGGALRQAFGVCANALAPSDGHIVALDYGCGAHSEAEIQPIAQAAEPLIIDEVSYEIVEVQAVEVQESSVDIAATEELGHS</sequence>
<dbReference type="InterPro" id="IPR021391">
    <property type="entry name" value="DUF3027"/>
</dbReference>
<evidence type="ECO:0000313" key="1">
    <source>
        <dbReference type="EMBL" id="CAB4544948.1"/>
    </source>
</evidence>
<organism evidence="1">
    <name type="scientific">freshwater metagenome</name>
    <dbReference type="NCBI Taxonomy" id="449393"/>
    <lineage>
        <taxon>unclassified sequences</taxon>
        <taxon>metagenomes</taxon>
        <taxon>ecological metagenomes</taxon>
    </lineage>
</organism>
<protein>
    <submittedName>
        <fullName evidence="1">Unannotated protein</fullName>
    </submittedName>
</protein>
<dbReference type="EMBL" id="CAFAAK010000065">
    <property type="protein sequence ID" value="CAB4797731.1"/>
    <property type="molecule type" value="Genomic_DNA"/>
</dbReference>